<keyword evidence="5" id="KW-0695">RNA-directed DNA polymerase</keyword>
<dbReference type="AlphaFoldDB" id="A0AB33QJK8"/>
<organism evidence="6 7">
    <name type="scientific">Haemophilus parainfluenzae (strain T3T1)</name>
    <dbReference type="NCBI Taxonomy" id="862965"/>
    <lineage>
        <taxon>Bacteria</taxon>
        <taxon>Pseudomonadati</taxon>
        <taxon>Pseudomonadota</taxon>
        <taxon>Gammaproteobacteria</taxon>
        <taxon>Pasteurellales</taxon>
        <taxon>Pasteurellaceae</taxon>
        <taxon>Haemophilus</taxon>
    </lineage>
</organism>
<proteinExistence type="predicted"/>
<keyword evidence="2" id="KW-0548">Nucleotidyltransferase</keyword>
<keyword evidence="1" id="KW-0808">Transferase</keyword>
<dbReference type="Proteomes" id="UP000007052">
    <property type="component" value="Chromosome"/>
</dbReference>
<evidence type="ECO:0000313" key="6">
    <source>
        <dbReference type="EMBL" id="CBW14462.1"/>
    </source>
</evidence>
<dbReference type="CDD" id="cd03487">
    <property type="entry name" value="RT_Bac_retron_II"/>
    <property type="match status" value="1"/>
</dbReference>
<sequence length="329" mass="38534">MKKKFKKLHITQTKEYELTQSPFFKLYSVDKLLNILKVEREILEDILNFPGNYYTFKTSNGRNIQTPSKDLSLYLIHNCIANHLRAIITPDYLFSDKKNCTVYDNASVHLGCDILLNIDISKFFPSTTYIKVFKFFRYRLLCSTEIADILAHLCTINDHIPTGSQISMRLAFLVNQGLFNDLYNLAISKNIKMSLWVDDISFSGAEVTPTFKYKVYKIIEEYGFKVSEHKTKLSYKGQPKSVTGIFIDGDKSIGANEHYKKRRVLFKKWKDACKKKTFNKKQFQRIKALRIQILGLLNYLNHFEPSSKNYINIIENDFKKIKNKFLYKI</sequence>
<evidence type="ECO:0000256" key="4">
    <source>
        <dbReference type="ARBA" id="ARBA00022842"/>
    </source>
</evidence>
<evidence type="ECO:0000313" key="7">
    <source>
        <dbReference type="Proteomes" id="UP000007052"/>
    </source>
</evidence>
<dbReference type="GO" id="GO:0046872">
    <property type="term" value="F:metal ion binding"/>
    <property type="evidence" value="ECO:0007669"/>
    <property type="project" value="UniProtKB-KW"/>
</dbReference>
<dbReference type="GO" id="GO:0003964">
    <property type="term" value="F:RNA-directed DNA polymerase activity"/>
    <property type="evidence" value="ECO:0007669"/>
    <property type="project" value="UniProtKB-KW"/>
</dbReference>
<keyword evidence="3" id="KW-0479">Metal-binding</keyword>
<evidence type="ECO:0008006" key="8">
    <source>
        <dbReference type="Google" id="ProtNLM"/>
    </source>
</evidence>
<evidence type="ECO:0000256" key="1">
    <source>
        <dbReference type="ARBA" id="ARBA00022679"/>
    </source>
</evidence>
<dbReference type="GO" id="GO:0003723">
    <property type="term" value="F:RNA binding"/>
    <property type="evidence" value="ECO:0007669"/>
    <property type="project" value="InterPro"/>
</dbReference>
<evidence type="ECO:0000256" key="2">
    <source>
        <dbReference type="ARBA" id="ARBA00022695"/>
    </source>
</evidence>
<dbReference type="InterPro" id="IPR000123">
    <property type="entry name" value="Reverse_transcriptase_msDNA"/>
</dbReference>
<accession>A0AB33QJK8</accession>
<evidence type="ECO:0000256" key="5">
    <source>
        <dbReference type="ARBA" id="ARBA00022918"/>
    </source>
</evidence>
<evidence type="ECO:0000256" key="3">
    <source>
        <dbReference type="ARBA" id="ARBA00022723"/>
    </source>
</evidence>
<dbReference type="EMBL" id="FQ312002">
    <property type="protein sequence ID" value="CBW14462.1"/>
    <property type="molecule type" value="Genomic_DNA"/>
</dbReference>
<name>A0AB33QJK8_HAEP3</name>
<reference evidence="7" key="1">
    <citation type="submission" date="2010-07" db="EMBL/GenBank/DDBJ databases">
        <title>The genome sequence of Haemophilus parainfluenzae T3T1.</title>
        <authorList>
            <person name="Crook D."/>
            <person name="Hood D."/>
            <person name="Moxon R."/>
            <person name="Parkhill J."/>
            <person name="Aslett M."/>
            <person name="Bentley S.D."/>
        </authorList>
    </citation>
    <scope>NUCLEOTIDE SEQUENCE [LARGE SCALE GENOMIC DNA]</scope>
    <source>
        <strain evidence="7">T3T1</strain>
    </source>
</reference>
<gene>
    <name evidence="6" type="ordered locus">PARA_03550</name>
</gene>
<dbReference type="PRINTS" id="PR00866">
    <property type="entry name" value="RNADNAPOLMS"/>
</dbReference>
<protein>
    <recommendedName>
        <fullName evidence="8">RNA-directed DNA polymerase</fullName>
    </recommendedName>
</protein>
<keyword evidence="4" id="KW-0460">Magnesium</keyword>
<dbReference type="KEGG" id="hpr:PARA_03550"/>
<dbReference type="RefSeq" id="WP_014064275.1">
    <property type="nucleotide sequence ID" value="NC_015964.1"/>
</dbReference>